<evidence type="ECO:0000313" key="15">
    <source>
        <dbReference type="Proteomes" id="UP001145742"/>
    </source>
</evidence>
<keyword evidence="5" id="KW-0418">Kinase</keyword>
<dbReference type="Pfam" id="PF01388">
    <property type="entry name" value="ARID"/>
    <property type="match status" value="1"/>
</dbReference>
<dbReference type="SUPFAM" id="SSF46774">
    <property type="entry name" value="ARID-like"/>
    <property type="match status" value="1"/>
</dbReference>
<comment type="similarity">
    <text evidence="7">Belongs to the protein kinase superfamily. CMGC Ser/Thr protein kinase family. Lammer subfamily.</text>
</comment>
<evidence type="ECO:0000256" key="2">
    <source>
        <dbReference type="ARBA" id="ARBA00022527"/>
    </source>
</evidence>
<dbReference type="CDD" id="cd14214">
    <property type="entry name" value="PKc_CLK3"/>
    <property type="match status" value="1"/>
</dbReference>
<dbReference type="InterPro" id="IPR023334">
    <property type="entry name" value="REKLES_domain"/>
</dbReference>
<dbReference type="PANTHER" id="PTHR45646">
    <property type="entry name" value="SERINE/THREONINE-PROTEIN KINASE DOA-RELATED"/>
    <property type="match status" value="1"/>
</dbReference>
<feature type="domain" description="ARID" evidence="12">
    <location>
        <begin position="276"/>
        <end position="368"/>
    </location>
</feature>
<evidence type="ECO:0000259" key="13">
    <source>
        <dbReference type="PROSITE" id="PS51486"/>
    </source>
</evidence>
<feature type="compositionally biased region" description="Low complexity" evidence="9">
    <location>
        <begin position="57"/>
        <end position="81"/>
    </location>
</feature>
<dbReference type="InterPro" id="IPR017441">
    <property type="entry name" value="Protein_kinase_ATP_BS"/>
</dbReference>
<dbReference type="PROSITE" id="PS00108">
    <property type="entry name" value="PROTEIN_KINASE_ST"/>
    <property type="match status" value="1"/>
</dbReference>
<keyword evidence="6 8" id="KW-0067">ATP-binding</keyword>
<proteinExistence type="inferred from homology"/>
<feature type="domain" description="REKLES" evidence="13">
    <location>
        <begin position="473"/>
        <end position="569"/>
    </location>
</feature>
<evidence type="ECO:0000256" key="3">
    <source>
        <dbReference type="ARBA" id="ARBA00022679"/>
    </source>
</evidence>
<dbReference type="EMBL" id="WHWB01033480">
    <property type="protein sequence ID" value="KAJ7419605.1"/>
    <property type="molecule type" value="Genomic_DNA"/>
</dbReference>
<keyword evidence="3" id="KW-0808">Transferase</keyword>
<evidence type="ECO:0000256" key="5">
    <source>
        <dbReference type="ARBA" id="ARBA00022777"/>
    </source>
</evidence>
<dbReference type="PROSITE" id="PS50011">
    <property type="entry name" value="PROTEIN_KINASE_DOM"/>
    <property type="match status" value="1"/>
</dbReference>
<feature type="region of interest" description="Disordered" evidence="9">
    <location>
        <begin position="141"/>
        <end position="190"/>
    </location>
</feature>
<dbReference type="SMART" id="SM01014">
    <property type="entry name" value="ARID"/>
    <property type="match status" value="1"/>
</dbReference>
<keyword evidence="15" id="KW-1185">Reference proteome</keyword>
<dbReference type="CDD" id="cd16879">
    <property type="entry name" value="ARID_ARID3B"/>
    <property type="match status" value="1"/>
</dbReference>
<sequence length="1339" mass="149891">MKLEAVVEQLQKQQQQQQQQQPAVQMDPRERRERQLREAQVPLPQHLAVPRAVLAQPTRAPLAPPGTALPRATPLAPPARAFDQSSMNSEPEEEEEEEEEEDEDEEEEEEESGLEGSELDGADVTGKESCSALKYFRAPKVAHPNQRVPSTSNPLPAQGHQRVGQQGKEEQGKDTTKQLHSGSPAGRPNWRLDEQLKQNGAYSAYGTPLELFSDLPVPAVLELLFQLLLIFGVFSRSLGMAPEVLNGSVTWSDEGDGCRGREISRDFAKLYELDSDPERKEFLDDLFIFMQKRGTPINRIPIMAKQILDLYMLYKLVTEKGGLVEIINKKIWREITKGLNLPTSITSAAFTLRTQYMKYLYAYECEKKSLSSPAELQAAIDGNRREGRRPSYSSSLFSYSPTTTGPPSLLSPPKIRFPIIGVAPSSGTSNPRVSPAAAVRKGDGVPLTVSMPNRIAVPVTLSSQQATVAARTATLEQLRERLESGEPPEKKVCRMTEEEQRLVQQALQRNLFSMARQIPMKIKINGKEDKPDSAAALNLSPNGIGSINMSVEINGTTYAGQQEPSSSIIPGHVHNRRTVHLQVFLSAGLSLLCLSVLLGCAMCWWHRQRPGPHLSLELAAMELGPALPAVTVPVPIQQHHDKEVAGEVLGTRPKEDSLALPASHGSSLHVRASLPTLPFLPQLAGVWQRRCTISGAKLLRNPESPLVRPTAGSPLPSEQSPRLHCHLSYSPPEAILTVTILGVSPVPKGLRDHQGSYIKVYLLPRLPAPRCVPVCRRSLLPAHLEPCRFGPYSPEELSSFTLRFAVYAKSRSLKDSFVGEVLFPCSQASWDTSASSSYTWELASTKTKLRKCLSTHNTSCGVLSSSPKSLGQLFLLLQYQALASRIKVLVRKAEDLGRLSRVPGVPGHYIIIHLYHNGQIIDTKETKSISSYNPVWNMPFLFNIPAGDIQHQDLALEFVVMQAMGRVTVARTMAKKACSEIIRDEEGHREDNAGEDNGHSEDEIVGSLGEGTFGKVVECVDHARGKSQVALKIIKNVGKYREAARLEINVLKKIKEKDKENKFLCVLMSDWFNFHGHMCIAFELLGKNTFEFLKENNFQPYPLPQIRHMAYQLCHALRFLHDNQLTHTDLKPENILFVNSDFDTLYNENKSCEEKSIRNTSIRVADFGSATFDHEHHTTIVATRHYRPPEVILELGWAQPCDVWSTGCILFEYYRGFTLFQTHENREHLVMMEKILGPLPSHMVHKTRKQKYFHNGSLVWDENTSDGRYVQENCKPLRTYMLHDSLEHAQLFDLMRRMLEFDPSQRITFSEALLHPFFAGLSAEERMLCGRGSSRDLSR</sequence>
<organism evidence="14 15">
    <name type="scientific">Willisornis vidua</name>
    <name type="common">Xingu scale-backed antbird</name>
    <dbReference type="NCBI Taxonomy" id="1566151"/>
    <lineage>
        <taxon>Eukaryota</taxon>
        <taxon>Metazoa</taxon>
        <taxon>Chordata</taxon>
        <taxon>Craniata</taxon>
        <taxon>Vertebrata</taxon>
        <taxon>Euteleostomi</taxon>
        <taxon>Archelosauria</taxon>
        <taxon>Archosauria</taxon>
        <taxon>Dinosauria</taxon>
        <taxon>Saurischia</taxon>
        <taxon>Theropoda</taxon>
        <taxon>Coelurosauria</taxon>
        <taxon>Aves</taxon>
        <taxon>Neognathae</taxon>
        <taxon>Neoaves</taxon>
        <taxon>Telluraves</taxon>
        <taxon>Australaves</taxon>
        <taxon>Passeriformes</taxon>
        <taxon>Thamnophilidae</taxon>
        <taxon>Willisornis</taxon>
    </lineage>
</organism>
<keyword evidence="4 8" id="KW-0547">Nucleotide-binding</keyword>
<feature type="compositionally biased region" description="Low complexity" evidence="9">
    <location>
        <begin position="9"/>
        <end position="21"/>
    </location>
</feature>
<evidence type="ECO:0000256" key="6">
    <source>
        <dbReference type="ARBA" id="ARBA00022840"/>
    </source>
</evidence>
<feature type="domain" description="C2" evidence="10">
    <location>
        <begin position="719"/>
        <end position="838"/>
    </location>
</feature>
<name>A0ABQ9DIU9_9PASS</name>
<dbReference type="InterPro" id="IPR036431">
    <property type="entry name" value="ARID_dom_sf"/>
</dbReference>
<feature type="region of interest" description="Disordered" evidence="9">
    <location>
        <begin position="381"/>
        <end position="411"/>
    </location>
</feature>
<feature type="compositionally biased region" description="Acidic residues" evidence="9">
    <location>
        <begin position="90"/>
        <end position="121"/>
    </location>
</feature>
<evidence type="ECO:0000259" key="12">
    <source>
        <dbReference type="PROSITE" id="PS51011"/>
    </source>
</evidence>
<dbReference type="PROSITE" id="PS51011">
    <property type="entry name" value="ARID"/>
    <property type="match status" value="1"/>
</dbReference>
<dbReference type="SUPFAM" id="SSF56112">
    <property type="entry name" value="Protein kinase-like (PK-like)"/>
    <property type="match status" value="1"/>
</dbReference>
<feature type="compositionally biased region" description="Basic and acidic residues" evidence="9">
    <location>
        <begin position="167"/>
        <end position="177"/>
    </location>
</feature>
<evidence type="ECO:0000256" key="4">
    <source>
        <dbReference type="ARBA" id="ARBA00022741"/>
    </source>
</evidence>
<evidence type="ECO:0000256" key="8">
    <source>
        <dbReference type="PROSITE-ProRule" id="PRU10141"/>
    </source>
</evidence>
<evidence type="ECO:0000256" key="1">
    <source>
        <dbReference type="ARBA" id="ARBA00005490"/>
    </source>
</evidence>
<feature type="domain" description="Protein kinase" evidence="11">
    <location>
        <begin position="1002"/>
        <end position="1318"/>
    </location>
</feature>
<dbReference type="PROSITE" id="PS00107">
    <property type="entry name" value="PROTEIN_KINASE_ATP"/>
    <property type="match status" value="1"/>
</dbReference>
<evidence type="ECO:0000256" key="9">
    <source>
        <dbReference type="SAM" id="MobiDB-lite"/>
    </source>
</evidence>
<gene>
    <name evidence="14" type="ORF">WISP_52853</name>
</gene>
<evidence type="ECO:0000259" key="10">
    <source>
        <dbReference type="PROSITE" id="PS50004"/>
    </source>
</evidence>
<dbReference type="SMART" id="SM00220">
    <property type="entry name" value="S_TKc"/>
    <property type="match status" value="1"/>
</dbReference>
<dbReference type="PANTHER" id="PTHR45646:SF10">
    <property type="entry name" value="DUAL SPECIFICITY PROTEIN KINASE CLK3"/>
    <property type="match status" value="1"/>
</dbReference>
<feature type="compositionally biased region" description="Basic and acidic residues" evidence="9">
    <location>
        <begin position="27"/>
        <end position="37"/>
    </location>
</feature>
<dbReference type="Proteomes" id="UP001145742">
    <property type="component" value="Unassembled WGS sequence"/>
</dbReference>
<dbReference type="Pfam" id="PF00069">
    <property type="entry name" value="Pkinase"/>
    <property type="match status" value="1"/>
</dbReference>
<feature type="region of interest" description="Disordered" evidence="9">
    <location>
        <begin position="1"/>
        <end position="124"/>
    </location>
</feature>
<comment type="similarity">
    <text evidence="1">Belongs to the protein kinase superfamily. AGC Ser/Thr protein kinase family. PKC subfamily.</text>
</comment>
<dbReference type="SUPFAM" id="SSF49562">
    <property type="entry name" value="C2 domain (Calcium/lipid-binding domain, CaLB)"/>
    <property type="match status" value="2"/>
</dbReference>
<dbReference type="PROSITE" id="PS50004">
    <property type="entry name" value="C2"/>
    <property type="match status" value="1"/>
</dbReference>
<reference evidence="14" key="1">
    <citation type="submission" date="2019-10" db="EMBL/GenBank/DDBJ databases">
        <authorList>
            <person name="Soares A.E.R."/>
            <person name="Aleixo A."/>
            <person name="Schneider P."/>
            <person name="Miyaki C.Y."/>
            <person name="Schneider M.P."/>
            <person name="Mello C."/>
            <person name="Vasconcelos A.T.R."/>
        </authorList>
    </citation>
    <scope>NUCLEOTIDE SEQUENCE</scope>
    <source>
        <tissue evidence="14">Muscle</tissue>
    </source>
</reference>
<protein>
    <submittedName>
        <fullName evidence="14">AT-rich interactive domain-containing protein 3B</fullName>
    </submittedName>
</protein>
<accession>A0ABQ9DIU9</accession>
<dbReference type="SMART" id="SM00501">
    <property type="entry name" value="BRIGHT"/>
    <property type="match status" value="1"/>
</dbReference>
<dbReference type="InterPro" id="IPR008271">
    <property type="entry name" value="Ser/Thr_kinase_AS"/>
</dbReference>
<dbReference type="Gene3D" id="3.30.200.20">
    <property type="entry name" value="Phosphorylase Kinase, domain 1"/>
    <property type="match status" value="1"/>
</dbReference>
<dbReference type="Pfam" id="PF00168">
    <property type="entry name" value="C2"/>
    <property type="match status" value="2"/>
</dbReference>
<dbReference type="InterPro" id="IPR000719">
    <property type="entry name" value="Prot_kinase_dom"/>
</dbReference>
<feature type="region of interest" description="Disordered" evidence="9">
    <location>
        <begin position="702"/>
        <end position="722"/>
    </location>
</feature>
<comment type="caution">
    <text evidence="14">The sequence shown here is derived from an EMBL/GenBank/DDBJ whole genome shotgun (WGS) entry which is preliminary data.</text>
</comment>
<dbReference type="InterPro" id="IPR011009">
    <property type="entry name" value="Kinase-like_dom_sf"/>
</dbReference>
<dbReference type="Gene3D" id="1.10.150.60">
    <property type="entry name" value="ARID DNA-binding domain"/>
    <property type="match status" value="1"/>
</dbReference>
<feature type="compositionally biased region" description="Low complexity" evidence="9">
    <location>
        <begin position="391"/>
        <end position="411"/>
    </location>
</feature>
<dbReference type="InterPro" id="IPR001606">
    <property type="entry name" value="ARID_dom"/>
</dbReference>
<dbReference type="InterPro" id="IPR035892">
    <property type="entry name" value="C2_domain_sf"/>
</dbReference>
<dbReference type="Gene3D" id="1.10.510.10">
    <property type="entry name" value="Transferase(Phosphotransferase) domain 1"/>
    <property type="match status" value="1"/>
</dbReference>
<evidence type="ECO:0000256" key="7">
    <source>
        <dbReference type="ARBA" id="ARBA00037966"/>
    </source>
</evidence>
<evidence type="ECO:0000313" key="14">
    <source>
        <dbReference type="EMBL" id="KAJ7419605.1"/>
    </source>
</evidence>
<dbReference type="InterPro" id="IPR000008">
    <property type="entry name" value="C2_dom"/>
</dbReference>
<dbReference type="Gene3D" id="2.60.40.150">
    <property type="entry name" value="C2 domain"/>
    <property type="match status" value="2"/>
</dbReference>
<dbReference type="InterPro" id="IPR051175">
    <property type="entry name" value="CLK_kinases"/>
</dbReference>
<feature type="binding site" evidence="8">
    <location>
        <position position="1032"/>
    </location>
    <ligand>
        <name>ATP</name>
        <dbReference type="ChEBI" id="CHEBI:30616"/>
    </ligand>
</feature>
<keyword evidence="2" id="KW-0723">Serine/threonine-protein kinase</keyword>
<evidence type="ECO:0000259" key="11">
    <source>
        <dbReference type="PROSITE" id="PS50011"/>
    </source>
</evidence>
<dbReference type="PROSITE" id="PS51486">
    <property type="entry name" value="REKLES"/>
    <property type="match status" value="1"/>
</dbReference>